<dbReference type="InterPro" id="IPR041677">
    <property type="entry name" value="DNA2/NAM7_AAA_11"/>
</dbReference>
<proteinExistence type="predicted"/>
<sequence length="1045" mass="119892">MSTDILLQAESDIVTVSCGISFGVTKTAYEALSSNGKDPNEFLQRLSGAKILIFTLDWGRPKLFTDNGVFQCAFRDTKGEITDNITLIGFAEKSFMDQNLALTRGILISPERGIHVEFTHTNYGRSAWRNGEEYFDEESKKDASAFMDKDTITTIEKHLKKFKKDIEKIEKKTERRLDLAASYATMTNSLEKERKHQAGRLFYRDIQAVHYGRLDRQAYKFITDPLGEEAANAYKEGVQVQVSELGESKTAEIYEANKDEGWLTLLFNRQLNLSNLEKQGYLELSISEVCMDVQLDAVEKLRNGTAAAKYINHVFGKRSTLGFTEQDLSSWERQLREDAKSPKNESQIQAILSGVRAKDILLVMGPPGTGKTTVILEWVRHFVRQEEKRVLISSQNNKAVDNVLERMTGEDGINIIRIGSEAKVQDNVKRYLFERKLENLRKDIETSVTANLFHLNRLEKTWSDIIHRVELLVIAFDTQTEHGIAFRREAPTRLMAPRAHFFRAREKERSVKEEIAYTEQECQRLNEQKNEYARKSVGWATVPYWLGKQWIRFTHARKQRKLKQLNELGILCHEEHCAARNNYKASREEFRKEIFLPYAASRVMRRQRQQEVLHALGVLDFGFFSALRTEEARQSIQSPAQVKSYRESAARELQRLKNVRALVSEWKADGLSQQNYTLKNLLLKSVNLVGATCIGINSQKRFADLDFDVTIIDEAGQIQLHNALVPMSVSNKLIMLGDHKQIPPMTEEAMLTACKAHGIETELLEKSLFEKLYEELPAENKIMLDTQYRMPAEIADTLSKWFYDGKYLSWEGKKALPGKLPFLSQKPYIIIDTSDAGAQRFEESTGKNGAQNEYEAKIIISILKAMSCIPGYLDDLLSSKKEGEQEKLQEVIGIISAYKRQIQYIREKIETVFDDPDAPNMAATLDSFQGQERKLIFYSFTRSANKAPQRPRIGFMKELRRLNVAMSRCKQTLVLIGDMEFLSSCMYVEPVEDESDEANAYEYSEKRFSEFMRQLLQDVDAGSGERMSSHVFFQKMKELGVHVEE</sequence>
<dbReference type="CDD" id="cd17934">
    <property type="entry name" value="DEXXQc_Upf1-like"/>
    <property type="match status" value="1"/>
</dbReference>
<dbReference type="Pfam" id="PF13087">
    <property type="entry name" value="AAA_12"/>
    <property type="match status" value="1"/>
</dbReference>
<keyword evidence="4" id="KW-0347">Helicase</keyword>
<evidence type="ECO:0000256" key="1">
    <source>
        <dbReference type="SAM" id="Coils"/>
    </source>
</evidence>
<keyword evidence="5" id="KW-1185">Reference proteome</keyword>
<gene>
    <name evidence="4" type="ORF">HMPREF9081_0112</name>
</gene>
<dbReference type="Pfam" id="PF13086">
    <property type="entry name" value="AAA_11"/>
    <property type="match status" value="1"/>
</dbReference>
<feature type="coiled-coil region" evidence="1">
    <location>
        <begin position="508"/>
        <end position="535"/>
    </location>
</feature>
<dbReference type="SUPFAM" id="SSF52540">
    <property type="entry name" value="P-loop containing nucleoside triphosphate hydrolases"/>
    <property type="match status" value="1"/>
</dbReference>
<evidence type="ECO:0000259" key="3">
    <source>
        <dbReference type="Pfam" id="PF13087"/>
    </source>
</evidence>
<dbReference type="EMBL" id="AFHQ01000004">
    <property type="protein sequence ID" value="EGK62365.1"/>
    <property type="molecule type" value="Genomic_DNA"/>
</dbReference>
<dbReference type="InterPro" id="IPR045055">
    <property type="entry name" value="DNA2/NAM7-like"/>
</dbReference>
<evidence type="ECO:0000313" key="5">
    <source>
        <dbReference type="Proteomes" id="UP000004067"/>
    </source>
</evidence>
<dbReference type="OrthoDB" id="9757917at2"/>
<evidence type="ECO:0000313" key="4">
    <source>
        <dbReference type="EMBL" id="EGK62365.1"/>
    </source>
</evidence>
<comment type="caution">
    <text evidence="4">The sequence shown here is derived from an EMBL/GenBank/DDBJ whole genome shotgun (WGS) entry which is preliminary data.</text>
</comment>
<protein>
    <submittedName>
        <fullName evidence="4">DNA helicase</fullName>
    </submittedName>
</protein>
<dbReference type="STRING" id="888060.HMPREF9081_0112"/>
<dbReference type="GO" id="GO:0004386">
    <property type="term" value="F:helicase activity"/>
    <property type="evidence" value="ECO:0007669"/>
    <property type="project" value="UniProtKB-KW"/>
</dbReference>
<dbReference type="CDD" id="cd18808">
    <property type="entry name" value="SF1_C_Upf1"/>
    <property type="match status" value="1"/>
</dbReference>
<dbReference type="Gene3D" id="3.40.50.300">
    <property type="entry name" value="P-loop containing nucleotide triphosphate hydrolases"/>
    <property type="match status" value="2"/>
</dbReference>
<keyword evidence="4" id="KW-0547">Nucleotide-binding</keyword>
<dbReference type="Proteomes" id="UP000004067">
    <property type="component" value="Unassembled WGS sequence"/>
</dbReference>
<keyword evidence="4" id="KW-0378">Hydrolase</keyword>
<dbReference type="PANTHER" id="PTHR10887:SF495">
    <property type="entry name" value="HELICASE SENATAXIN ISOFORM X1-RELATED"/>
    <property type="match status" value="1"/>
</dbReference>
<dbReference type="HOGENOM" id="CLU_291829_0_0_9"/>
<dbReference type="AlphaFoldDB" id="F5RIS7"/>
<dbReference type="InterPro" id="IPR027417">
    <property type="entry name" value="P-loop_NTPase"/>
</dbReference>
<reference evidence="4 5" key="1">
    <citation type="submission" date="2011-04" db="EMBL/GenBank/DDBJ databases">
        <authorList>
            <person name="Muzny D."/>
            <person name="Qin X."/>
            <person name="Deng J."/>
            <person name="Jiang H."/>
            <person name="Liu Y."/>
            <person name="Qu J."/>
            <person name="Song X.-Z."/>
            <person name="Zhang L."/>
            <person name="Thornton R."/>
            <person name="Coyle M."/>
            <person name="Francisco L."/>
            <person name="Jackson L."/>
            <person name="Javaid M."/>
            <person name="Korchina V."/>
            <person name="Kovar C."/>
            <person name="Mata R."/>
            <person name="Mathew T."/>
            <person name="Ngo R."/>
            <person name="Nguyen L."/>
            <person name="Nguyen N."/>
            <person name="Okwuonu G."/>
            <person name="Ongeri F."/>
            <person name="Pham C."/>
            <person name="Simmons D."/>
            <person name="Wilczek-Boney K."/>
            <person name="Hale W."/>
            <person name="Jakkamsetti A."/>
            <person name="Pham P."/>
            <person name="Ruth R."/>
            <person name="San Lucas F."/>
            <person name="Warren J."/>
            <person name="Zhang J."/>
            <person name="Zhao Z."/>
            <person name="Zhou C."/>
            <person name="Zhu D."/>
            <person name="Lee S."/>
            <person name="Bess C."/>
            <person name="Blankenburg K."/>
            <person name="Forbes L."/>
            <person name="Fu Q."/>
            <person name="Gubbala S."/>
            <person name="Hirani K."/>
            <person name="Jayaseelan J.C."/>
            <person name="Lara F."/>
            <person name="Munidasa M."/>
            <person name="Palculict T."/>
            <person name="Patil S."/>
            <person name="Pu L.-L."/>
            <person name="Saada N."/>
            <person name="Tang L."/>
            <person name="Weissenberger G."/>
            <person name="Zhu Y."/>
            <person name="Hemphill L."/>
            <person name="Shang Y."/>
            <person name="Youmans B."/>
            <person name="Ayvaz T."/>
            <person name="Ross M."/>
            <person name="Santibanez J."/>
            <person name="Aqrawi P."/>
            <person name="Gross S."/>
            <person name="Joshi V."/>
            <person name="Fowler G."/>
            <person name="Nazareth L."/>
            <person name="Reid J."/>
            <person name="Worley K."/>
            <person name="Petrosino J."/>
            <person name="Highlander S."/>
            <person name="Gibbs R."/>
        </authorList>
    </citation>
    <scope>NUCLEOTIDE SEQUENCE [LARGE SCALE GENOMIC DNA]</scope>
    <source>
        <strain evidence="4 5">DSM 2778</strain>
    </source>
</reference>
<name>F5RIS7_9FIRM</name>
<dbReference type="InterPro" id="IPR047187">
    <property type="entry name" value="SF1_C_Upf1"/>
</dbReference>
<organism evidence="4 5">
    <name type="scientific">Centipeda periodontii DSM 2778</name>
    <dbReference type="NCBI Taxonomy" id="888060"/>
    <lineage>
        <taxon>Bacteria</taxon>
        <taxon>Bacillati</taxon>
        <taxon>Bacillota</taxon>
        <taxon>Negativicutes</taxon>
        <taxon>Selenomonadales</taxon>
        <taxon>Selenomonadaceae</taxon>
        <taxon>Centipeda</taxon>
    </lineage>
</organism>
<keyword evidence="4" id="KW-0067">ATP-binding</keyword>
<keyword evidence="1" id="KW-0175">Coiled coil</keyword>
<dbReference type="eggNOG" id="COG1112">
    <property type="taxonomic scope" value="Bacteria"/>
</dbReference>
<accession>F5RIS7</accession>
<dbReference type="eggNOG" id="COG0210">
    <property type="taxonomic scope" value="Bacteria"/>
</dbReference>
<feature type="domain" description="DNA2/NAM7 helicase-like C-terminal" evidence="3">
    <location>
        <begin position="764"/>
        <end position="979"/>
    </location>
</feature>
<dbReference type="PANTHER" id="PTHR10887">
    <property type="entry name" value="DNA2/NAM7 HELICASE FAMILY"/>
    <property type="match status" value="1"/>
</dbReference>
<dbReference type="InterPro" id="IPR041679">
    <property type="entry name" value="DNA2/NAM7-like_C"/>
</dbReference>
<evidence type="ECO:0000259" key="2">
    <source>
        <dbReference type="Pfam" id="PF13086"/>
    </source>
</evidence>
<feature type="domain" description="DNA2/NAM7 helicase helicase" evidence="2">
    <location>
        <begin position="344"/>
        <end position="746"/>
    </location>
</feature>
<dbReference type="RefSeq" id="WP_006304922.1">
    <property type="nucleotide sequence ID" value="NZ_GL892076.1"/>
</dbReference>